<evidence type="ECO:0000256" key="6">
    <source>
        <dbReference type="SAM" id="Phobius"/>
    </source>
</evidence>
<dbReference type="PANTHER" id="PTHR40077:SF1">
    <property type="entry name" value="MEMBRANE PROTEIN"/>
    <property type="match status" value="1"/>
</dbReference>
<dbReference type="STRING" id="236814.IX39_04135"/>
<dbReference type="PANTHER" id="PTHR40077">
    <property type="entry name" value="MEMBRANE PROTEIN-RELATED"/>
    <property type="match status" value="1"/>
</dbReference>
<keyword evidence="5 6" id="KW-0472">Membrane</keyword>
<name>A0A085Z5Z0_9FLAO</name>
<keyword evidence="9" id="KW-1185">Reference proteome</keyword>
<reference evidence="8 9" key="1">
    <citation type="submission" date="2014-07" db="EMBL/GenBank/DDBJ databases">
        <title>Genome of Chryseobacterium formosense LMG 24722.</title>
        <authorList>
            <person name="Pipes S.E."/>
            <person name="Stropko S.J."/>
            <person name="Newman J.D."/>
        </authorList>
    </citation>
    <scope>NUCLEOTIDE SEQUENCE [LARGE SCALE GENOMIC DNA]</scope>
    <source>
        <strain evidence="8 9">LMG 24722</strain>
    </source>
</reference>
<comment type="caution">
    <text evidence="8">The sequence shown here is derived from an EMBL/GenBank/DDBJ whole genome shotgun (WGS) entry which is preliminary data.</text>
</comment>
<feature type="transmembrane region" description="Helical" evidence="6">
    <location>
        <begin position="41"/>
        <end position="64"/>
    </location>
</feature>
<comment type="subcellular location">
    <subcellularLocation>
        <location evidence="1">Cell membrane</location>
        <topology evidence="1">Multi-pass membrane protein</topology>
    </subcellularLocation>
</comment>
<dbReference type="eggNOG" id="COG2814">
    <property type="taxonomic scope" value="Bacteria"/>
</dbReference>
<organism evidence="8 9">
    <name type="scientific">Chryseobacterium formosense</name>
    <dbReference type="NCBI Taxonomy" id="236814"/>
    <lineage>
        <taxon>Bacteria</taxon>
        <taxon>Pseudomonadati</taxon>
        <taxon>Bacteroidota</taxon>
        <taxon>Flavobacteriia</taxon>
        <taxon>Flavobacteriales</taxon>
        <taxon>Weeksellaceae</taxon>
        <taxon>Chryseobacterium group</taxon>
        <taxon>Chryseobacterium</taxon>
    </lineage>
</organism>
<keyword evidence="3 6" id="KW-0812">Transmembrane</keyword>
<accession>A0A085Z5Z0</accession>
<feature type="transmembrane region" description="Helical" evidence="6">
    <location>
        <begin position="12"/>
        <end position="29"/>
    </location>
</feature>
<dbReference type="EMBL" id="JPRP01000001">
    <property type="protein sequence ID" value="KFE99853.1"/>
    <property type="molecule type" value="Genomic_DNA"/>
</dbReference>
<dbReference type="Proteomes" id="UP000028713">
    <property type="component" value="Unassembled WGS sequence"/>
</dbReference>
<dbReference type="AlphaFoldDB" id="A0A085Z5Z0"/>
<dbReference type="Pfam" id="PF12823">
    <property type="entry name" value="DUF3817"/>
    <property type="match status" value="1"/>
</dbReference>
<dbReference type="InterPro" id="IPR023845">
    <property type="entry name" value="DUF3817_TM"/>
</dbReference>
<evidence type="ECO:0000313" key="9">
    <source>
        <dbReference type="Proteomes" id="UP000028713"/>
    </source>
</evidence>
<keyword evidence="2" id="KW-1003">Cell membrane</keyword>
<evidence type="ECO:0000256" key="1">
    <source>
        <dbReference type="ARBA" id="ARBA00004651"/>
    </source>
</evidence>
<protein>
    <submittedName>
        <fullName evidence="8">Membrane protein</fullName>
    </submittedName>
</protein>
<evidence type="ECO:0000256" key="5">
    <source>
        <dbReference type="ARBA" id="ARBA00023136"/>
    </source>
</evidence>
<evidence type="ECO:0000259" key="7">
    <source>
        <dbReference type="Pfam" id="PF12823"/>
    </source>
</evidence>
<evidence type="ECO:0000256" key="4">
    <source>
        <dbReference type="ARBA" id="ARBA00022989"/>
    </source>
</evidence>
<gene>
    <name evidence="8" type="ORF">IX39_04135</name>
</gene>
<feature type="transmembrane region" description="Helical" evidence="6">
    <location>
        <begin position="71"/>
        <end position="87"/>
    </location>
</feature>
<dbReference type="RefSeq" id="WP_034673697.1">
    <property type="nucleotide sequence ID" value="NZ_FPAP01000003.1"/>
</dbReference>
<sequence length="99" mass="11647">MNHMINLYRKTAIIEGISYLILLFIAMPIKYIFDIPEPVKYFGWIHGVLFLFYMAVLIIAAVNYKWSIKRIVIYVMGSILPFVPFILDKNLKKEYAQAK</sequence>
<evidence type="ECO:0000256" key="2">
    <source>
        <dbReference type="ARBA" id="ARBA00022475"/>
    </source>
</evidence>
<dbReference type="NCBIfam" id="TIGR03954">
    <property type="entry name" value="integ_memb_HG"/>
    <property type="match status" value="1"/>
</dbReference>
<evidence type="ECO:0000313" key="8">
    <source>
        <dbReference type="EMBL" id="KFE99853.1"/>
    </source>
</evidence>
<dbReference type="GO" id="GO:0005886">
    <property type="term" value="C:plasma membrane"/>
    <property type="evidence" value="ECO:0007669"/>
    <property type="project" value="UniProtKB-SubCell"/>
</dbReference>
<evidence type="ECO:0000256" key="3">
    <source>
        <dbReference type="ARBA" id="ARBA00022692"/>
    </source>
</evidence>
<dbReference type="OrthoDB" id="1121311at2"/>
<feature type="domain" description="DUF3817" evidence="7">
    <location>
        <begin position="6"/>
        <end position="93"/>
    </location>
</feature>
<keyword evidence="4 6" id="KW-1133">Transmembrane helix</keyword>
<proteinExistence type="predicted"/>